<keyword evidence="4" id="KW-1185">Reference proteome</keyword>
<dbReference type="RefSeq" id="WP_160754438.1">
    <property type="nucleotide sequence ID" value="NZ_WTYA01000017.1"/>
</dbReference>
<proteinExistence type="predicted"/>
<evidence type="ECO:0000259" key="2">
    <source>
        <dbReference type="Pfam" id="PF19658"/>
    </source>
</evidence>
<dbReference type="AlphaFoldDB" id="A0A845AL48"/>
<dbReference type="Proteomes" id="UP000439780">
    <property type="component" value="Unassembled WGS sequence"/>
</dbReference>
<name>A0A845AL48_9SPHN</name>
<keyword evidence="1" id="KW-0812">Transmembrane</keyword>
<comment type="caution">
    <text evidence="3">The sequence shown here is derived from an EMBL/GenBank/DDBJ whole genome shotgun (WGS) entry which is preliminary data.</text>
</comment>
<feature type="transmembrane region" description="Helical" evidence="1">
    <location>
        <begin position="263"/>
        <end position="286"/>
    </location>
</feature>
<dbReference type="EMBL" id="WTYA01000017">
    <property type="protein sequence ID" value="MXP30137.1"/>
    <property type="molecule type" value="Genomic_DNA"/>
</dbReference>
<evidence type="ECO:0000256" key="1">
    <source>
        <dbReference type="SAM" id="Phobius"/>
    </source>
</evidence>
<accession>A0A845AL48</accession>
<keyword evidence="1" id="KW-0472">Membrane</keyword>
<evidence type="ECO:0000313" key="4">
    <source>
        <dbReference type="Proteomes" id="UP000439780"/>
    </source>
</evidence>
<feature type="transmembrane region" description="Helical" evidence="1">
    <location>
        <begin position="298"/>
        <end position="318"/>
    </location>
</feature>
<feature type="domain" description="DUF6161" evidence="2">
    <location>
        <begin position="198"/>
        <end position="380"/>
    </location>
</feature>
<dbReference type="OrthoDB" id="7444701at2"/>
<dbReference type="Pfam" id="PF19658">
    <property type="entry name" value="DUF6161"/>
    <property type="match status" value="1"/>
</dbReference>
<keyword evidence="1" id="KW-1133">Transmembrane helix</keyword>
<protein>
    <recommendedName>
        <fullName evidence="2">DUF6161 domain-containing protein</fullName>
    </recommendedName>
</protein>
<reference evidence="3 4" key="1">
    <citation type="submission" date="2019-12" db="EMBL/GenBank/DDBJ databases">
        <title>Genomic-based taxomic classification of the family Erythrobacteraceae.</title>
        <authorList>
            <person name="Xu L."/>
        </authorList>
    </citation>
    <scope>NUCLEOTIDE SEQUENCE [LARGE SCALE GENOMIC DNA]</scope>
    <source>
        <strain evidence="3 4">KEMB 9005-328</strain>
    </source>
</reference>
<organism evidence="3 4">
    <name type="scientific">Qipengyuania algicida</name>
    <dbReference type="NCBI Taxonomy" id="1836209"/>
    <lineage>
        <taxon>Bacteria</taxon>
        <taxon>Pseudomonadati</taxon>
        <taxon>Pseudomonadota</taxon>
        <taxon>Alphaproteobacteria</taxon>
        <taxon>Sphingomonadales</taxon>
        <taxon>Erythrobacteraceae</taxon>
        <taxon>Qipengyuania</taxon>
    </lineage>
</organism>
<sequence>MATEELTFSIGPDGKVTVRSFDELLRWIEKERASWSWLVRGDGSVDRHNIATNVQNNWDNIIANLHNLKNNGSSLIDATPHLSILSGHPLLVSTTKKGGTVLDIREAAGDQAAAFAYGLQSQQFNLQNMQIESDFKGALLSIFPNLADDLMWHERLKQERVNFKNATRSVIERVDKEADERIAANIQLTKRASKIAKRIFDMRRDSWTRAQTLWQQGATNAVADINATDAAYKEFMKLKAPVEYWTQKAKDHGVREDAARYRLYLYFPITLVFMLVAFVWVADFLINHPDTSASKAPLALYFVVSGGLILLSSIAFWIGRILTKLYLSEHHLRNDAEERAVMTTTYLALTNDGSASDADRQIVLNALFRATPDGIVKDDGPADASIQGLIARMAAR</sequence>
<gene>
    <name evidence="3" type="ORF">GRI58_15110</name>
</gene>
<evidence type="ECO:0000313" key="3">
    <source>
        <dbReference type="EMBL" id="MXP30137.1"/>
    </source>
</evidence>
<dbReference type="InterPro" id="IPR046159">
    <property type="entry name" value="DUF6161"/>
</dbReference>